<feature type="compositionally biased region" description="Low complexity" evidence="1">
    <location>
        <begin position="18"/>
        <end position="48"/>
    </location>
</feature>
<evidence type="ECO:0008006" key="4">
    <source>
        <dbReference type="Google" id="ProtNLM"/>
    </source>
</evidence>
<sequence>MNRWIALAAAAALLAGCAGGPARSPAPAGQPAASAASEPSGSPDPAAGNAEPDTPVTSEPDPVAPAPDHEGEPAELTFQVHSVPAPALADLPADLQAEINAISAWEAAERAALWRHGVTLAVPLTVAPTLSDQLAPARPTGVDRAWVRLVGADGDAGAFYFHVQVTRRDAAGRLEVAGEDVVAVSLLEGGAPLVTGYAHAAPAEADGRAGGTVAVWAGAGPESYTAPEMLQLPAPVVTDAAGSHLVPVAALEAVWEVAWLPDGSAALVLGEGVRTAALPVTDIGGQPYVQVADLVAAVDGARTASAEASYAYAVEWRPDLGQLCLWRDARHPIS</sequence>
<feature type="region of interest" description="Disordered" evidence="1">
    <location>
        <begin position="18"/>
        <end position="71"/>
    </location>
</feature>
<dbReference type="Proteomes" id="UP001519289">
    <property type="component" value="Unassembled WGS sequence"/>
</dbReference>
<protein>
    <recommendedName>
        <fullName evidence="4">Lipoprotein</fullName>
    </recommendedName>
</protein>
<reference evidence="2 3" key="1">
    <citation type="submission" date="2021-03" db="EMBL/GenBank/DDBJ databases">
        <title>Genomic Encyclopedia of Type Strains, Phase IV (KMG-IV): sequencing the most valuable type-strain genomes for metagenomic binning, comparative biology and taxonomic classification.</title>
        <authorList>
            <person name="Goeker M."/>
        </authorList>
    </citation>
    <scope>NUCLEOTIDE SEQUENCE [LARGE SCALE GENOMIC DNA]</scope>
    <source>
        <strain evidence="2 3">DSM 27138</strain>
    </source>
</reference>
<name>A0ABS4JNC9_9FIRM</name>
<dbReference type="PROSITE" id="PS51257">
    <property type="entry name" value="PROKAR_LIPOPROTEIN"/>
    <property type="match status" value="1"/>
</dbReference>
<comment type="caution">
    <text evidence="2">The sequence shown here is derived from an EMBL/GenBank/DDBJ whole genome shotgun (WGS) entry which is preliminary data.</text>
</comment>
<evidence type="ECO:0000313" key="2">
    <source>
        <dbReference type="EMBL" id="MBP2017048.1"/>
    </source>
</evidence>
<keyword evidence="3" id="KW-1185">Reference proteome</keyword>
<evidence type="ECO:0000313" key="3">
    <source>
        <dbReference type="Proteomes" id="UP001519289"/>
    </source>
</evidence>
<proteinExistence type="predicted"/>
<dbReference type="EMBL" id="JAGGLG010000002">
    <property type="protein sequence ID" value="MBP2017048.1"/>
    <property type="molecule type" value="Genomic_DNA"/>
</dbReference>
<evidence type="ECO:0000256" key="1">
    <source>
        <dbReference type="SAM" id="MobiDB-lite"/>
    </source>
</evidence>
<gene>
    <name evidence="2" type="ORF">J2Z79_000422</name>
</gene>
<organism evidence="2 3">
    <name type="scientific">Symbiobacterium terraclitae</name>
    <dbReference type="NCBI Taxonomy" id="557451"/>
    <lineage>
        <taxon>Bacteria</taxon>
        <taxon>Bacillati</taxon>
        <taxon>Bacillota</taxon>
        <taxon>Clostridia</taxon>
        <taxon>Eubacteriales</taxon>
        <taxon>Symbiobacteriaceae</taxon>
        <taxon>Symbiobacterium</taxon>
    </lineage>
</organism>
<dbReference type="RefSeq" id="WP_209465199.1">
    <property type="nucleotide sequence ID" value="NZ_JAGGLG010000002.1"/>
</dbReference>
<accession>A0ABS4JNC9</accession>